<protein>
    <submittedName>
        <fullName evidence="2">Isoleucine--tRNA ligase</fullName>
    </submittedName>
</protein>
<organism evidence="2">
    <name type="scientific">Anthurium amnicola</name>
    <dbReference type="NCBI Taxonomy" id="1678845"/>
    <lineage>
        <taxon>Eukaryota</taxon>
        <taxon>Viridiplantae</taxon>
        <taxon>Streptophyta</taxon>
        <taxon>Embryophyta</taxon>
        <taxon>Tracheophyta</taxon>
        <taxon>Spermatophyta</taxon>
        <taxon>Magnoliopsida</taxon>
        <taxon>Liliopsida</taxon>
        <taxon>Araceae</taxon>
        <taxon>Pothoideae</taxon>
        <taxon>Potheae</taxon>
        <taxon>Anthurium</taxon>
    </lineage>
</organism>
<dbReference type="AlphaFoldDB" id="A0A1D1Y0Z4"/>
<keyword evidence="2" id="KW-0436">Ligase</keyword>
<dbReference type="EMBL" id="GDJX01019611">
    <property type="protein sequence ID" value="JAT48325.1"/>
    <property type="molecule type" value="Transcribed_RNA"/>
</dbReference>
<accession>A0A1D1Y0Z4</accession>
<sequence length="168" mass="18142">MSQRTRAKTKNTKSSGNARASGFDKLSAIRVVDVPVAGVGVYNFPDDVATAERVWVEWLPSAALEGKHRRMFISKQNVVDPSVILTDGGKQVPRKGMSCALTDRKAVVFGPGKMKIWVASERRTAQAPATGRELPSQLLQLVAPNAGNNSSHVRSESRSSASVTPSRR</sequence>
<gene>
    <name evidence="2" type="primary">ileS_75</name>
    <name evidence="2" type="ORF">g.137076</name>
</gene>
<feature type="compositionally biased region" description="Low complexity" evidence="1">
    <location>
        <begin position="158"/>
        <end position="168"/>
    </location>
</feature>
<name>A0A1D1Y0Z4_9ARAE</name>
<evidence type="ECO:0000256" key="1">
    <source>
        <dbReference type="SAM" id="MobiDB-lite"/>
    </source>
</evidence>
<reference evidence="2" key="1">
    <citation type="submission" date="2015-07" db="EMBL/GenBank/DDBJ databases">
        <title>Transcriptome Assembly of Anthurium amnicola.</title>
        <authorList>
            <person name="Suzuki J."/>
        </authorList>
    </citation>
    <scope>NUCLEOTIDE SEQUENCE</scope>
</reference>
<feature type="region of interest" description="Disordered" evidence="1">
    <location>
        <begin position="142"/>
        <end position="168"/>
    </location>
</feature>
<dbReference type="GO" id="GO:0016874">
    <property type="term" value="F:ligase activity"/>
    <property type="evidence" value="ECO:0007669"/>
    <property type="project" value="UniProtKB-KW"/>
</dbReference>
<evidence type="ECO:0000313" key="2">
    <source>
        <dbReference type="EMBL" id="JAT48325.1"/>
    </source>
</evidence>
<proteinExistence type="predicted"/>